<accession>A0AA43QWN9</accession>
<dbReference type="EMBL" id="JAPUFD010000020">
    <property type="protein sequence ID" value="MDI1492701.1"/>
    <property type="molecule type" value="Genomic_DNA"/>
</dbReference>
<evidence type="ECO:0000256" key="2">
    <source>
        <dbReference type="SAM" id="MobiDB-lite"/>
    </source>
</evidence>
<organism evidence="3 4">
    <name type="scientific">Ramalina farinacea</name>
    <dbReference type="NCBI Taxonomy" id="258253"/>
    <lineage>
        <taxon>Eukaryota</taxon>
        <taxon>Fungi</taxon>
        <taxon>Dikarya</taxon>
        <taxon>Ascomycota</taxon>
        <taxon>Pezizomycotina</taxon>
        <taxon>Lecanoromycetes</taxon>
        <taxon>OSLEUM clade</taxon>
        <taxon>Lecanoromycetidae</taxon>
        <taxon>Lecanorales</taxon>
        <taxon>Lecanorineae</taxon>
        <taxon>Ramalinaceae</taxon>
        <taxon>Ramalina</taxon>
    </lineage>
</organism>
<dbReference type="AlphaFoldDB" id="A0AA43QWN9"/>
<feature type="region of interest" description="Disordered" evidence="2">
    <location>
        <begin position="258"/>
        <end position="278"/>
    </location>
</feature>
<feature type="coiled-coil region" evidence="1">
    <location>
        <begin position="126"/>
        <end position="153"/>
    </location>
</feature>
<feature type="compositionally biased region" description="Low complexity" evidence="2">
    <location>
        <begin position="39"/>
        <end position="59"/>
    </location>
</feature>
<feature type="compositionally biased region" description="Basic and acidic residues" evidence="2">
    <location>
        <begin position="260"/>
        <end position="272"/>
    </location>
</feature>
<comment type="caution">
    <text evidence="3">The sequence shown here is derived from an EMBL/GenBank/DDBJ whole genome shotgun (WGS) entry which is preliminary data.</text>
</comment>
<evidence type="ECO:0000313" key="4">
    <source>
        <dbReference type="Proteomes" id="UP001161017"/>
    </source>
</evidence>
<feature type="compositionally biased region" description="Polar residues" evidence="2">
    <location>
        <begin position="1"/>
        <end position="28"/>
    </location>
</feature>
<gene>
    <name evidence="3" type="ORF">OHK93_004483</name>
</gene>
<feature type="region of interest" description="Disordered" evidence="2">
    <location>
        <begin position="199"/>
        <end position="244"/>
    </location>
</feature>
<feature type="region of interest" description="Disordered" evidence="2">
    <location>
        <begin position="1"/>
        <end position="102"/>
    </location>
</feature>
<proteinExistence type="predicted"/>
<protein>
    <submittedName>
        <fullName evidence="3">Uncharacterized protein</fullName>
    </submittedName>
</protein>
<evidence type="ECO:0000313" key="3">
    <source>
        <dbReference type="EMBL" id="MDI1492701.1"/>
    </source>
</evidence>
<reference evidence="3" key="1">
    <citation type="journal article" date="2023" name="Genome Biol. Evol.">
        <title>First Whole Genome Sequence and Flow Cytometry Genome Size Data for the Lichen-Forming Fungus Ramalina farinacea (Ascomycota).</title>
        <authorList>
            <person name="Llewellyn T."/>
            <person name="Mian S."/>
            <person name="Hill R."/>
            <person name="Leitch I.J."/>
            <person name="Gaya E."/>
        </authorList>
    </citation>
    <scope>NUCLEOTIDE SEQUENCE</scope>
    <source>
        <strain evidence="3">LIQ254RAFAR</strain>
    </source>
</reference>
<sequence length="278" mass="29598">MLQSSSLESGTSQQASGEVHDTLSSAPTTAGEASPAVNTTSPPTGAAAATTTTEAAAAMRPPPSKKDHTALRSHQIPRGMQHTFSSSMDTASTTNIPTRTISSTTAAVDKTASGAQRGWIIDVPTSKKDHRALRNYERQMEMLEEAKTKQAGALSAASSIANTADAASAAGGAAEATNHDVPGTLDWVLNFPPEKRDAALSDYQEQLRRLEEHKRKQSAEKGGATGPTTGWVIDAPPPPEEKDLFALRDYQRQLELLEEQNARKRQKEEGKRGGKGKL</sequence>
<feature type="compositionally biased region" description="Polar residues" evidence="2">
    <location>
        <begin position="82"/>
        <end position="102"/>
    </location>
</feature>
<feature type="compositionally biased region" description="Basic and acidic residues" evidence="2">
    <location>
        <begin position="199"/>
        <end position="219"/>
    </location>
</feature>
<keyword evidence="1" id="KW-0175">Coiled coil</keyword>
<dbReference type="Proteomes" id="UP001161017">
    <property type="component" value="Unassembled WGS sequence"/>
</dbReference>
<keyword evidence="4" id="KW-1185">Reference proteome</keyword>
<evidence type="ECO:0000256" key="1">
    <source>
        <dbReference type="SAM" id="Coils"/>
    </source>
</evidence>
<name>A0AA43QWN9_9LECA</name>